<keyword evidence="5" id="KW-0997">Cell inner membrane</keyword>
<keyword evidence="6 11" id="KW-0812">Transmembrane</keyword>
<dbReference type="PRINTS" id="PR01217">
    <property type="entry name" value="PRICHEXTENSN"/>
</dbReference>
<protein>
    <submittedName>
        <fullName evidence="13">Energy transducer TonB</fullName>
    </submittedName>
</protein>
<dbReference type="InterPro" id="IPR051045">
    <property type="entry name" value="TonB-dependent_transducer"/>
</dbReference>
<evidence type="ECO:0000256" key="8">
    <source>
        <dbReference type="ARBA" id="ARBA00022989"/>
    </source>
</evidence>
<dbReference type="PANTHER" id="PTHR33446">
    <property type="entry name" value="PROTEIN TONB-RELATED"/>
    <property type="match status" value="1"/>
</dbReference>
<dbReference type="Gene3D" id="3.30.1150.10">
    <property type="match status" value="1"/>
</dbReference>
<evidence type="ECO:0000256" key="7">
    <source>
        <dbReference type="ARBA" id="ARBA00022927"/>
    </source>
</evidence>
<evidence type="ECO:0000256" key="10">
    <source>
        <dbReference type="SAM" id="MobiDB-lite"/>
    </source>
</evidence>
<organism evidence="13 14">
    <name type="scientific">Sphingomonas oligophenolica</name>
    <dbReference type="NCBI Taxonomy" id="301154"/>
    <lineage>
        <taxon>Bacteria</taxon>
        <taxon>Pseudomonadati</taxon>
        <taxon>Pseudomonadota</taxon>
        <taxon>Alphaproteobacteria</taxon>
        <taxon>Sphingomonadales</taxon>
        <taxon>Sphingomonadaceae</taxon>
        <taxon>Sphingomonas</taxon>
    </lineage>
</organism>
<dbReference type="Proteomes" id="UP001419910">
    <property type="component" value="Unassembled WGS sequence"/>
</dbReference>
<reference evidence="13 14" key="1">
    <citation type="submission" date="2024-05" db="EMBL/GenBank/DDBJ databases">
        <authorList>
            <person name="Liu Q."/>
            <person name="Xin Y.-H."/>
        </authorList>
    </citation>
    <scope>NUCLEOTIDE SEQUENCE [LARGE SCALE GENOMIC DNA]</scope>
    <source>
        <strain evidence="13 14">CGMCC 1.10181</strain>
    </source>
</reference>
<sequence length="218" mass="23330">MAYADRNQSGSRVVAIVVVSVLVFAMGYAFVTGLTYNYVKKMQEKLKAFDVQEPPPPPPDEPPPPPPPDQPLPPPPVVSPPPIVQNPNPPPVQLQTQPTPPPVFIPTPKAAPPPPPPPVINKQAAPKGNPGSWFNAETDYPPSARAQNVQGRTVIRVTIDTSGRVSGCTVLTSSGNTDLDNTTCRVATRRGRYSPALDQAGNPMTSSATIPVRWQLQE</sequence>
<dbReference type="PANTHER" id="PTHR33446:SF2">
    <property type="entry name" value="PROTEIN TONB"/>
    <property type="match status" value="1"/>
</dbReference>
<evidence type="ECO:0000256" key="2">
    <source>
        <dbReference type="ARBA" id="ARBA00006555"/>
    </source>
</evidence>
<keyword evidence="3" id="KW-0813">Transport</keyword>
<evidence type="ECO:0000313" key="14">
    <source>
        <dbReference type="Proteomes" id="UP001419910"/>
    </source>
</evidence>
<evidence type="ECO:0000259" key="12">
    <source>
        <dbReference type="PROSITE" id="PS52015"/>
    </source>
</evidence>
<keyword evidence="4" id="KW-1003">Cell membrane</keyword>
<feature type="compositionally biased region" description="Pro residues" evidence="10">
    <location>
        <begin position="53"/>
        <end position="119"/>
    </location>
</feature>
<dbReference type="InterPro" id="IPR006260">
    <property type="entry name" value="TonB/TolA_C"/>
</dbReference>
<feature type="region of interest" description="Disordered" evidence="10">
    <location>
        <begin position="50"/>
        <end position="128"/>
    </location>
</feature>
<evidence type="ECO:0000256" key="11">
    <source>
        <dbReference type="SAM" id="Phobius"/>
    </source>
</evidence>
<keyword evidence="7" id="KW-0653">Protein transport</keyword>
<comment type="subcellular location">
    <subcellularLocation>
        <location evidence="1">Cell inner membrane</location>
        <topology evidence="1">Single-pass membrane protein</topology>
        <orientation evidence="1">Periplasmic side</orientation>
    </subcellularLocation>
</comment>
<dbReference type="Pfam" id="PF03544">
    <property type="entry name" value="TonB_C"/>
    <property type="match status" value="1"/>
</dbReference>
<name>A0ABU9XX62_9SPHN</name>
<evidence type="ECO:0000256" key="4">
    <source>
        <dbReference type="ARBA" id="ARBA00022475"/>
    </source>
</evidence>
<evidence type="ECO:0000256" key="1">
    <source>
        <dbReference type="ARBA" id="ARBA00004383"/>
    </source>
</evidence>
<dbReference type="SUPFAM" id="SSF74653">
    <property type="entry name" value="TolA/TonB C-terminal domain"/>
    <property type="match status" value="1"/>
</dbReference>
<dbReference type="NCBIfam" id="TIGR01352">
    <property type="entry name" value="tonB_Cterm"/>
    <property type="match status" value="1"/>
</dbReference>
<evidence type="ECO:0000256" key="5">
    <source>
        <dbReference type="ARBA" id="ARBA00022519"/>
    </source>
</evidence>
<dbReference type="PROSITE" id="PS52015">
    <property type="entry name" value="TONB_CTD"/>
    <property type="match status" value="1"/>
</dbReference>
<evidence type="ECO:0000256" key="6">
    <source>
        <dbReference type="ARBA" id="ARBA00022692"/>
    </source>
</evidence>
<dbReference type="InterPro" id="IPR037682">
    <property type="entry name" value="TonB_C"/>
</dbReference>
<proteinExistence type="inferred from homology"/>
<evidence type="ECO:0000256" key="9">
    <source>
        <dbReference type="ARBA" id="ARBA00023136"/>
    </source>
</evidence>
<feature type="transmembrane region" description="Helical" evidence="11">
    <location>
        <begin position="13"/>
        <end position="39"/>
    </location>
</feature>
<dbReference type="RefSeq" id="WP_343887712.1">
    <property type="nucleotide sequence ID" value="NZ_BAAAEH010000005.1"/>
</dbReference>
<keyword evidence="14" id="KW-1185">Reference proteome</keyword>
<dbReference type="EMBL" id="JBDIME010000001">
    <property type="protein sequence ID" value="MEN2788140.1"/>
    <property type="molecule type" value="Genomic_DNA"/>
</dbReference>
<keyword evidence="8 11" id="KW-1133">Transmembrane helix</keyword>
<gene>
    <name evidence="13" type="ORF">ABC974_00735</name>
</gene>
<accession>A0ABU9XX62</accession>
<comment type="caution">
    <text evidence="13">The sequence shown here is derived from an EMBL/GenBank/DDBJ whole genome shotgun (WGS) entry which is preliminary data.</text>
</comment>
<feature type="domain" description="TonB C-terminal" evidence="12">
    <location>
        <begin position="125"/>
        <end position="218"/>
    </location>
</feature>
<evidence type="ECO:0000256" key="3">
    <source>
        <dbReference type="ARBA" id="ARBA00022448"/>
    </source>
</evidence>
<keyword evidence="9 11" id="KW-0472">Membrane</keyword>
<comment type="similarity">
    <text evidence="2">Belongs to the TonB family.</text>
</comment>
<evidence type="ECO:0000313" key="13">
    <source>
        <dbReference type="EMBL" id="MEN2788140.1"/>
    </source>
</evidence>